<name>A0A840G2X9_RHOTE</name>
<keyword evidence="3" id="KW-1185">Reference proteome</keyword>
<evidence type="ECO:0000313" key="3">
    <source>
        <dbReference type="Proteomes" id="UP000587070"/>
    </source>
</evidence>
<feature type="transmembrane region" description="Helical" evidence="1">
    <location>
        <begin position="92"/>
        <end position="110"/>
    </location>
</feature>
<keyword evidence="1" id="KW-0812">Transmembrane</keyword>
<dbReference type="EMBL" id="JACIGE010000002">
    <property type="protein sequence ID" value="MBB4246306.1"/>
    <property type="molecule type" value="Genomic_DNA"/>
</dbReference>
<dbReference type="AlphaFoldDB" id="A0A840G2X9"/>
<reference evidence="2 3" key="1">
    <citation type="submission" date="2020-08" db="EMBL/GenBank/DDBJ databases">
        <title>Genome sequencing of Purple Non-Sulfur Bacteria from various extreme environments.</title>
        <authorList>
            <person name="Mayer M."/>
        </authorList>
    </citation>
    <scope>NUCLEOTIDE SEQUENCE [LARGE SCALE GENOMIC DNA]</scope>
    <source>
        <strain evidence="2 3">2761</strain>
    </source>
</reference>
<evidence type="ECO:0000256" key="1">
    <source>
        <dbReference type="SAM" id="Phobius"/>
    </source>
</evidence>
<feature type="transmembrane region" description="Helical" evidence="1">
    <location>
        <begin position="375"/>
        <end position="395"/>
    </location>
</feature>
<organism evidence="2 3">
    <name type="scientific">Rhodocyclus tenuis</name>
    <name type="common">Rhodospirillum tenue</name>
    <dbReference type="NCBI Taxonomy" id="1066"/>
    <lineage>
        <taxon>Bacteria</taxon>
        <taxon>Pseudomonadati</taxon>
        <taxon>Pseudomonadota</taxon>
        <taxon>Betaproteobacteria</taxon>
        <taxon>Rhodocyclales</taxon>
        <taxon>Rhodocyclaceae</taxon>
        <taxon>Rhodocyclus</taxon>
    </lineage>
</organism>
<comment type="caution">
    <text evidence="2">The sequence shown here is derived from an EMBL/GenBank/DDBJ whole genome shotgun (WGS) entry which is preliminary data.</text>
</comment>
<feature type="transmembrane region" description="Helical" evidence="1">
    <location>
        <begin position="233"/>
        <end position="254"/>
    </location>
</feature>
<gene>
    <name evidence="2" type="ORF">GGD90_000663</name>
</gene>
<accession>A0A840G2X9</accession>
<feature type="transmembrane region" description="Helical" evidence="1">
    <location>
        <begin position="27"/>
        <end position="49"/>
    </location>
</feature>
<proteinExistence type="predicted"/>
<feature type="transmembrane region" description="Helical" evidence="1">
    <location>
        <begin position="117"/>
        <end position="134"/>
    </location>
</feature>
<dbReference type="Proteomes" id="UP000587070">
    <property type="component" value="Unassembled WGS sequence"/>
</dbReference>
<feature type="transmembrane region" description="Helical" evidence="1">
    <location>
        <begin position="203"/>
        <end position="221"/>
    </location>
</feature>
<sequence length="465" mass="51223">MLAAFLACQFISLTRVAWIGWLGGDVGPLAAGANVLSVIFAGGLAAAYLRREGLQLSGFGKSLLIMLGAWVGVMLVVGLLHGWMLREIAIDFAAWLILLAFLIAGASDAFWDDLRKVAPYFLFAGVLVCALSLREIYQLADLAISGERIARDLSAYRLVWVLYLFPIMLLLANPQKPSQYFLASLAAVLALELQIIFQKRMETLFICALFVLVIWRLFLALRSGKLFRAEGPIRILVVSGFLLVAASLLAGILVPKVLGTQAQMLVGRFSTLTESPTNLPSAEIIDGEASLQGAKVEIEGRWNERWWIVMNSLREFGAVDWVFGRGFGGYVAFSHPVIDLYMSRDDRSQLLAAYIMQETGAIGRRQTEIGFVMPLIKGGFPAQILFVITLLYAFSRKVNSDWLGHACKIFLALYVVRYLNGGAFILSDAVQFAVFCAALGRCMREQRPAYSGLNPSSHTCTQLRS</sequence>
<protein>
    <submittedName>
        <fullName evidence="2">Uncharacterized protein</fullName>
    </submittedName>
</protein>
<keyword evidence="1" id="KW-1133">Transmembrane helix</keyword>
<evidence type="ECO:0000313" key="2">
    <source>
        <dbReference type="EMBL" id="MBB4246306.1"/>
    </source>
</evidence>
<feature type="transmembrane region" description="Helical" evidence="1">
    <location>
        <begin position="180"/>
        <end position="197"/>
    </location>
</feature>
<feature type="transmembrane region" description="Helical" evidence="1">
    <location>
        <begin position="61"/>
        <end position="80"/>
    </location>
</feature>
<keyword evidence="1" id="KW-0472">Membrane</keyword>
<feature type="transmembrane region" description="Helical" evidence="1">
    <location>
        <begin position="154"/>
        <end position="173"/>
    </location>
</feature>